<reference evidence="2 3" key="1">
    <citation type="submission" date="2019-01" db="EMBL/GenBank/DDBJ databases">
        <title>Genome sequence of the Antarctic species Gelidibacter gilvus ACAM 158(T).</title>
        <authorList>
            <person name="Bowman J.P."/>
        </authorList>
    </citation>
    <scope>NUCLEOTIDE SEQUENCE [LARGE SCALE GENOMIC DNA]</scope>
    <source>
        <strain evidence="2 3">IC158</strain>
    </source>
</reference>
<dbReference type="InterPro" id="IPR001763">
    <property type="entry name" value="Rhodanese-like_dom"/>
</dbReference>
<dbReference type="AlphaFoldDB" id="A0A4V1LMR9"/>
<dbReference type="InterPro" id="IPR036873">
    <property type="entry name" value="Rhodanese-like_dom_sf"/>
</dbReference>
<dbReference type="Gene3D" id="3.40.250.10">
    <property type="entry name" value="Rhodanese-like domain"/>
    <property type="match status" value="1"/>
</dbReference>
<evidence type="ECO:0000313" key="2">
    <source>
        <dbReference type="EMBL" id="RXJ49456.1"/>
    </source>
</evidence>
<dbReference type="Proteomes" id="UP000289792">
    <property type="component" value="Unassembled WGS sequence"/>
</dbReference>
<keyword evidence="3" id="KW-1185">Reference proteome</keyword>
<dbReference type="InterPro" id="IPR050229">
    <property type="entry name" value="GlpE_sulfurtransferase"/>
</dbReference>
<comment type="caution">
    <text evidence="2">The sequence shown here is derived from an EMBL/GenBank/DDBJ whole genome shotgun (WGS) entry which is preliminary data.</text>
</comment>
<gene>
    <name evidence="2" type="ORF">ESZ48_12665</name>
</gene>
<proteinExistence type="predicted"/>
<dbReference type="SUPFAM" id="SSF52821">
    <property type="entry name" value="Rhodanese/Cell cycle control phosphatase"/>
    <property type="match status" value="1"/>
</dbReference>
<dbReference type="PROSITE" id="PS50206">
    <property type="entry name" value="RHODANESE_3"/>
    <property type="match status" value="1"/>
</dbReference>
<protein>
    <submittedName>
        <fullName evidence="2">Rhodanese-like domain-containing protein</fullName>
    </submittedName>
</protein>
<dbReference type="Pfam" id="PF00581">
    <property type="entry name" value="Rhodanese"/>
    <property type="match status" value="1"/>
</dbReference>
<dbReference type="RefSeq" id="WP_129017857.1">
    <property type="nucleotide sequence ID" value="NZ_SDDZ01000007.1"/>
</dbReference>
<dbReference type="EMBL" id="SDDZ01000007">
    <property type="protein sequence ID" value="RXJ49456.1"/>
    <property type="molecule type" value="Genomic_DNA"/>
</dbReference>
<accession>A0A4V1LMR9</accession>
<dbReference type="OrthoDB" id="9808735at2"/>
<dbReference type="PANTHER" id="PTHR43031">
    <property type="entry name" value="FAD-DEPENDENT OXIDOREDUCTASE"/>
    <property type="match status" value="1"/>
</dbReference>
<dbReference type="CDD" id="cd00158">
    <property type="entry name" value="RHOD"/>
    <property type="match status" value="1"/>
</dbReference>
<evidence type="ECO:0000313" key="3">
    <source>
        <dbReference type="Proteomes" id="UP000289792"/>
    </source>
</evidence>
<organism evidence="2 3">
    <name type="scientific">Gelidibacter gilvus</name>
    <dbReference type="NCBI Taxonomy" id="59602"/>
    <lineage>
        <taxon>Bacteria</taxon>
        <taxon>Pseudomonadati</taxon>
        <taxon>Bacteroidota</taxon>
        <taxon>Flavobacteriia</taxon>
        <taxon>Flavobacteriales</taxon>
        <taxon>Flavobacteriaceae</taxon>
        <taxon>Gelidibacter</taxon>
    </lineage>
</organism>
<sequence>MADLTQQEWASQLENDKDAIVLDVRTQDEVDEGYIPEAIHLDIHKGQEFIDEIKKLDPEKSYYVYCRSGGRSGQACSVMNSLGFKKAYNLIGGFSEWKGPSTQ</sequence>
<feature type="domain" description="Rhodanese" evidence="1">
    <location>
        <begin position="15"/>
        <end position="103"/>
    </location>
</feature>
<dbReference type="PANTHER" id="PTHR43031:SF1">
    <property type="entry name" value="PYRIDINE NUCLEOTIDE-DISULPHIDE OXIDOREDUCTASE"/>
    <property type="match status" value="1"/>
</dbReference>
<dbReference type="SMART" id="SM00450">
    <property type="entry name" value="RHOD"/>
    <property type="match status" value="1"/>
</dbReference>
<name>A0A4V1LMR9_9FLAO</name>
<evidence type="ECO:0000259" key="1">
    <source>
        <dbReference type="PROSITE" id="PS50206"/>
    </source>
</evidence>